<name>A0ABV9YG39_9PSEU</name>
<accession>A0ABV9YG39</accession>
<dbReference type="Proteomes" id="UP001595947">
    <property type="component" value="Unassembled WGS sequence"/>
</dbReference>
<dbReference type="RefSeq" id="WP_378035115.1">
    <property type="nucleotide sequence ID" value="NZ_JBHSIV010000005.1"/>
</dbReference>
<proteinExistence type="predicted"/>
<organism evidence="2 3">
    <name type="scientific">Actinomycetospora atypica</name>
    <dbReference type="NCBI Taxonomy" id="1290095"/>
    <lineage>
        <taxon>Bacteria</taxon>
        <taxon>Bacillati</taxon>
        <taxon>Actinomycetota</taxon>
        <taxon>Actinomycetes</taxon>
        <taxon>Pseudonocardiales</taxon>
        <taxon>Pseudonocardiaceae</taxon>
        <taxon>Actinomycetospora</taxon>
    </lineage>
</organism>
<feature type="region of interest" description="Disordered" evidence="1">
    <location>
        <begin position="1"/>
        <end position="42"/>
    </location>
</feature>
<dbReference type="EMBL" id="JBHSIV010000005">
    <property type="protein sequence ID" value="MFC5061760.1"/>
    <property type="molecule type" value="Genomic_DNA"/>
</dbReference>
<reference evidence="3" key="1">
    <citation type="journal article" date="2019" name="Int. J. Syst. Evol. Microbiol.">
        <title>The Global Catalogue of Microorganisms (GCM) 10K type strain sequencing project: providing services to taxonomists for standard genome sequencing and annotation.</title>
        <authorList>
            <consortium name="The Broad Institute Genomics Platform"/>
            <consortium name="The Broad Institute Genome Sequencing Center for Infectious Disease"/>
            <person name="Wu L."/>
            <person name="Ma J."/>
        </authorList>
    </citation>
    <scope>NUCLEOTIDE SEQUENCE [LARGE SCALE GENOMIC DNA]</scope>
    <source>
        <strain evidence="3">CGMCC 4.7093</strain>
    </source>
</reference>
<sequence>MRRFRPMSSVSSGSWRHPAATPDLGTTPRETAGLPRPERLRA</sequence>
<evidence type="ECO:0000256" key="1">
    <source>
        <dbReference type="SAM" id="MobiDB-lite"/>
    </source>
</evidence>
<gene>
    <name evidence="2" type="ORF">ACFPBZ_06060</name>
</gene>
<evidence type="ECO:0000313" key="2">
    <source>
        <dbReference type="EMBL" id="MFC5061760.1"/>
    </source>
</evidence>
<keyword evidence="3" id="KW-1185">Reference proteome</keyword>
<evidence type="ECO:0000313" key="3">
    <source>
        <dbReference type="Proteomes" id="UP001595947"/>
    </source>
</evidence>
<protein>
    <submittedName>
        <fullName evidence="2">Uncharacterized protein</fullName>
    </submittedName>
</protein>
<comment type="caution">
    <text evidence="2">The sequence shown here is derived from an EMBL/GenBank/DDBJ whole genome shotgun (WGS) entry which is preliminary data.</text>
</comment>